<evidence type="ECO:0000313" key="6">
    <source>
        <dbReference type="EMBL" id="GGN74304.1"/>
    </source>
</evidence>
<dbReference type="InterPro" id="IPR025110">
    <property type="entry name" value="AMP-bd_C"/>
</dbReference>
<dbReference type="Pfam" id="PF13193">
    <property type="entry name" value="AMP-binding_C"/>
    <property type="match status" value="1"/>
</dbReference>
<organism evidence="6 7">
    <name type="scientific">Streptomyces albiflavescens</name>
    <dbReference type="NCBI Taxonomy" id="1623582"/>
    <lineage>
        <taxon>Bacteria</taxon>
        <taxon>Bacillati</taxon>
        <taxon>Actinomycetota</taxon>
        <taxon>Actinomycetes</taxon>
        <taxon>Kitasatosporales</taxon>
        <taxon>Streptomycetaceae</taxon>
        <taxon>Streptomyces</taxon>
    </lineage>
</organism>
<reference evidence="6 7" key="1">
    <citation type="journal article" date="2014" name="Int. J. Syst. Evol. Microbiol.">
        <title>Complete genome sequence of Corynebacterium casei LMG S-19264T (=DSM 44701T), isolated from a smear-ripened cheese.</title>
        <authorList>
            <consortium name="US DOE Joint Genome Institute (JGI-PGF)"/>
            <person name="Walter F."/>
            <person name="Albersmeier A."/>
            <person name="Kalinowski J."/>
            <person name="Ruckert C."/>
        </authorList>
    </citation>
    <scope>NUCLEOTIDE SEQUENCE [LARGE SCALE GENOMIC DNA]</scope>
    <source>
        <strain evidence="6 7">CGMCC 4.7111</strain>
    </source>
</reference>
<evidence type="ECO:0000256" key="1">
    <source>
        <dbReference type="ARBA" id="ARBA00006432"/>
    </source>
</evidence>
<feature type="domain" description="AMP-dependent synthetase/ligase" evidence="4">
    <location>
        <begin position="22"/>
        <end position="398"/>
    </location>
</feature>
<dbReference type="Proteomes" id="UP000600365">
    <property type="component" value="Unassembled WGS sequence"/>
</dbReference>
<protein>
    <submittedName>
        <fullName evidence="6">AMP-dependent synthetase</fullName>
    </submittedName>
</protein>
<dbReference type="InterPro" id="IPR042099">
    <property type="entry name" value="ANL_N_sf"/>
</dbReference>
<comment type="similarity">
    <text evidence="1">Belongs to the ATP-dependent AMP-binding enzyme family.</text>
</comment>
<dbReference type="InterPro" id="IPR045851">
    <property type="entry name" value="AMP-bd_C_sf"/>
</dbReference>
<proteinExistence type="inferred from homology"/>
<dbReference type="PROSITE" id="PS00455">
    <property type="entry name" value="AMP_BINDING"/>
    <property type="match status" value="1"/>
</dbReference>
<dbReference type="PANTHER" id="PTHR24096">
    <property type="entry name" value="LONG-CHAIN-FATTY-ACID--COA LIGASE"/>
    <property type="match status" value="1"/>
</dbReference>
<feature type="domain" description="AMP-binding enzyme C-terminal" evidence="5">
    <location>
        <begin position="447"/>
        <end position="521"/>
    </location>
</feature>
<dbReference type="EMBL" id="BMMM01000010">
    <property type="protein sequence ID" value="GGN74304.1"/>
    <property type="molecule type" value="Genomic_DNA"/>
</dbReference>
<dbReference type="Gene3D" id="3.30.300.30">
    <property type="match status" value="1"/>
</dbReference>
<dbReference type="Pfam" id="PF00501">
    <property type="entry name" value="AMP-binding"/>
    <property type="match status" value="1"/>
</dbReference>
<evidence type="ECO:0000259" key="5">
    <source>
        <dbReference type="Pfam" id="PF13193"/>
    </source>
</evidence>
<dbReference type="AlphaFoldDB" id="A0A918D735"/>
<dbReference type="GO" id="GO:0016405">
    <property type="term" value="F:CoA-ligase activity"/>
    <property type="evidence" value="ECO:0007669"/>
    <property type="project" value="TreeGrafter"/>
</dbReference>
<dbReference type="PANTHER" id="PTHR24096:SF149">
    <property type="entry name" value="AMP-BINDING DOMAIN-CONTAINING PROTEIN-RELATED"/>
    <property type="match status" value="1"/>
</dbReference>
<keyword evidence="7" id="KW-1185">Reference proteome</keyword>
<evidence type="ECO:0000256" key="3">
    <source>
        <dbReference type="SAM" id="MobiDB-lite"/>
    </source>
</evidence>
<accession>A0A918D735</accession>
<comment type="caution">
    <text evidence="6">The sequence shown here is derived from an EMBL/GenBank/DDBJ whole genome shotgun (WGS) entry which is preliminary data.</text>
</comment>
<dbReference type="SUPFAM" id="SSF56801">
    <property type="entry name" value="Acetyl-CoA synthetase-like"/>
    <property type="match status" value="1"/>
</dbReference>
<feature type="region of interest" description="Disordered" evidence="3">
    <location>
        <begin position="163"/>
        <end position="189"/>
    </location>
</feature>
<evidence type="ECO:0000313" key="7">
    <source>
        <dbReference type="Proteomes" id="UP000600365"/>
    </source>
</evidence>
<gene>
    <name evidence="6" type="ORF">GCM10011579_053250</name>
</gene>
<feature type="compositionally biased region" description="Acidic residues" evidence="3">
    <location>
        <begin position="175"/>
        <end position="189"/>
    </location>
</feature>
<keyword evidence="2" id="KW-0436">Ligase</keyword>
<name>A0A918D735_9ACTN</name>
<evidence type="ECO:0000256" key="2">
    <source>
        <dbReference type="ARBA" id="ARBA00022598"/>
    </source>
</evidence>
<dbReference type="InterPro" id="IPR020845">
    <property type="entry name" value="AMP-binding_CS"/>
</dbReference>
<dbReference type="InterPro" id="IPR000873">
    <property type="entry name" value="AMP-dep_synth/lig_dom"/>
</dbReference>
<evidence type="ECO:0000259" key="4">
    <source>
        <dbReference type="Pfam" id="PF00501"/>
    </source>
</evidence>
<sequence>MAGPPLDTIAHLIAGPRVDHILRRAAERRPTSTALRSPAVEISYAELDAGADAFSAGLRALIGGAGEVVALAMVLDPVFPQAFFGIARSGNVSALVNPLLPPERLAHVLRISGARVAIVSPAMLPVLTAVRDRLGDLEHIVLTHREPDMAADAAELPTVAELSAGAPTNPRPSEADGDEADGDEVDGDEVDGDEVACLQFTSGTTGAAKAVRLTHRNLTVNAAQTAYMHQVDENSVLFNHLPTLHLMHVTVAATVGATHVLWPGADVAEAVTGADVARATHYYSLPMRLAKLAADPRLGELEAPALRAILSGGSALAPSAAGVLSQHFGVPVVQGYGLAETSPATHLSDLDRPRPGSCGVLVPAAESRIVHVETRTTLPVDEWGEIQVRGPQLMLGYLGRDLSHDVDADGWFSTGDIGYTDPTGHLFVVDRIKDVFKCDNWLVSPTEIERVLLRHRGVADCVVVDAPHELSGAVAHALVVPADTSCTPQELIDFVNAEVAAFERLHHVALVESIPRSATGKVQRRELRDRHLRDLQSSDLDV</sequence>
<dbReference type="Gene3D" id="3.40.50.12780">
    <property type="entry name" value="N-terminal domain of ligase-like"/>
    <property type="match status" value="1"/>
</dbReference>